<dbReference type="FunFam" id="2.160.10.10:FF:000008">
    <property type="entry name" value="Maltose O-acetyltransferase"/>
    <property type="match status" value="1"/>
</dbReference>
<dbReference type="Pfam" id="PF00132">
    <property type="entry name" value="Hexapep"/>
    <property type="match status" value="2"/>
</dbReference>
<dbReference type="EC" id="2.3.1.-" evidence="5"/>
<accession>A0A9D2PJY0</accession>
<dbReference type="InterPro" id="IPR039369">
    <property type="entry name" value="LacA-like"/>
</dbReference>
<evidence type="ECO:0000256" key="2">
    <source>
        <dbReference type="ARBA" id="ARBA00022679"/>
    </source>
</evidence>
<dbReference type="PROSITE" id="PS00101">
    <property type="entry name" value="HEXAPEP_TRANSFERASES"/>
    <property type="match status" value="1"/>
</dbReference>
<reference evidence="7" key="2">
    <citation type="submission" date="2021-04" db="EMBL/GenBank/DDBJ databases">
        <authorList>
            <person name="Gilroy R."/>
        </authorList>
    </citation>
    <scope>NUCLEOTIDE SEQUENCE</scope>
    <source>
        <strain evidence="7">ChiSjej3B21-8574</strain>
    </source>
</reference>
<reference evidence="7" key="1">
    <citation type="journal article" date="2021" name="PeerJ">
        <title>Extensive microbial diversity within the chicken gut microbiome revealed by metagenomics and culture.</title>
        <authorList>
            <person name="Gilroy R."/>
            <person name="Ravi A."/>
            <person name="Getino M."/>
            <person name="Pursley I."/>
            <person name="Horton D.L."/>
            <person name="Alikhan N.F."/>
            <person name="Baker D."/>
            <person name="Gharbi K."/>
            <person name="Hall N."/>
            <person name="Watson M."/>
            <person name="Adriaenssens E.M."/>
            <person name="Foster-Nyarko E."/>
            <person name="Jarju S."/>
            <person name="Secka A."/>
            <person name="Antonio M."/>
            <person name="Oren A."/>
            <person name="Chaudhuri R.R."/>
            <person name="La Ragione R."/>
            <person name="Hildebrand F."/>
            <person name="Pallen M.J."/>
        </authorList>
    </citation>
    <scope>NUCLEOTIDE SEQUENCE</scope>
    <source>
        <strain evidence="7">ChiSjej3B21-8574</strain>
    </source>
</reference>
<name>A0A9D2PJY0_9FIRM</name>
<dbReference type="GO" id="GO:0008870">
    <property type="term" value="F:galactoside O-acetyltransferase activity"/>
    <property type="evidence" value="ECO:0007669"/>
    <property type="project" value="TreeGrafter"/>
</dbReference>
<dbReference type="AlphaFoldDB" id="A0A9D2PJY0"/>
<dbReference type="InterPro" id="IPR001451">
    <property type="entry name" value="Hexapep"/>
</dbReference>
<dbReference type="PANTHER" id="PTHR43017">
    <property type="entry name" value="GALACTOSIDE O-ACETYLTRANSFERASE"/>
    <property type="match status" value="1"/>
</dbReference>
<evidence type="ECO:0000256" key="5">
    <source>
        <dbReference type="RuleBase" id="RU367021"/>
    </source>
</evidence>
<evidence type="ECO:0000256" key="3">
    <source>
        <dbReference type="ARBA" id="ARBA00022737"/>
    </source>
</evidence>
<dbReference type="Pfam" id="PF12464">
    <property type="entry name" value="Mac"/>
    <property type="match status" value="1"/>
</dbReference>
<dbReference type="InterPro" id="IPR011004">
    <property type="entry name" value="Trimer_LpxA-like_sf"/>
</dbReference>
<dbReference type="PANTHER" id="PTHR43017:SF1">
    <property type="entry name" value="ACETYLTRANSFERASE YJL218W-RELATED"/>
    <property type="match status" value="1"/>
</dbReference>
<organism evidence="7 8">
    <name type="scientific">Candidatus Anaerostipes avistercoris</name>
    <dbReference type="NCBI Taxonomy" id="2838462"/>
    <lineage>
        <taxon>Bacteria</taxon>
        <taxon>Bacillati</taxon>
        <taxon>Bacillota</taxon>
        <taxon>Clostridia</taxon>
        <taxon>Lachnospirales</taxon>
        <taxon>Lachnospiraceae</taxon>
        <taxon>Anaerostipes</taxon>
    </lineage>
</organism>
<keyword evidence="3" id="KW-0677">Repeat</keyword>
<dbReference type="EMBL" id="DWWD01000048">
    <property type="protein sequence ID" value="HJC51634.1"/>
    <property type="molecule type" value="Genomic_DNA"/>
</dbReference>
<comment type="caution">
    <text evidence="7">The sequence shown here is derived from an EMBL/GenBank/DDBJ whole genome shotgun (WGS) entry which is preliminary data.</text>
</comment>
<evidence type="ECO:0000313" key="8">
    <source>
        <dbReference type="Proteomes" id="UP000823904"/>
    </source>
</evidence>
<keyword evidence="4 5" id="KW-0012">Acyltransferase</keyword>
<dbReference type="Gene3D" id="2.160.10.10">
    <property type="entry name" value="Hexapeptide repeat proteins"/>
    <property type="match status" value="1"/>
</dbReference>
<protein>
    <recommendedName>
        <fullName evidence="5">Acetyltransferase</fullName>
        <ecNumber evidence="5">2.3.1.-</ecNumber>
    </recommendedName>
</protein>
<comment type="similarity">
    <text evidence="1 5">Belongs to the transferase hexapeptide repeat family.</text>
</comment>
<dbReference type="CDD" id="cd03357">
    <property type="entry name" value="LbH_MAT_GAT"/>
    <property type="match status" value="1"/>
</dbReference>
<evidence type="ECO:0000256" key="4">
    <source>
        <dbReference type="ARBA" id="ARBA00023315"/>
    </source>
</evidence>
<dbReference type="Proteomes" id="UP000823904">
    <property type="component" value="Unassembled WGS sequence"/>
</dbReference>
<dbReference type="InterPro" id="IPR024688">
    <property type="entry name" value="Mac_dom"/>
</dbReference>
<feature type="domain" description="Maltose/galactoside acetyltransferase" evidence="6">
    <location>
        <begin position="4"/>
        <end position="59"/>
    </location>
</feature>
<keyword evidence="2 5" id="KW-0808">Transferase</keyword>
<gene>
    <name evidence="7" type="ORF">H9754_13855</name>
</gene>
<evidence type="ECO:0000259" key="6">
    <source>
        <dbReference type="SMART" id="SM01266"/>
    </source>
</evidence>
<evidence type="ECO:0000313" key="7">
    <source>
        <dbReference type="EMBL" id="HJC51634.1"/>
    </source>
</evidence>
<dbReference type="SMART" id="SM01266">
    <property type="entry name" value="Mac"/>
    <property type="match status" value="1"/>
</dbReference>
<dbReference type="InterPro" id="IPR018357">
    <property type="entry name" value="Hexapep_transf_CS"/>
</dbReference>
<sequence>MTEREKMEAGLWYDANFDQDLLKEREEAEALYFQFNQTSPKDAKKKEELLKELLPNREENVDILPPFYTDYGYNCHIGEGTFINHNAYLMDGAPVTIGKHCFIGPNCGMYTANHPLNAEERNQGLELARPITVGDNVWIGADVTVLPGVTIGEGSVIGAKSLVNKDIPANVIAVGNPCRVVREITEDDRIRPDGKTENSTLLSKTDINI</sequence>
<dbReference type="SUPFAM" id="SSF51161">
    <property type="entry name" value="Trimeric LpxA-like enzymes"/>
    <property type="match status" value="1"/>
</dbReference>
<evidence type="ECO:0000256" key="1">
    <source>
        <dbReference type="ARBA" id="ARBA00007274"/>
    </source>
</evidence>
<proteinExistence type="inferred from homology"/>